<reference evidence="1" key="1">
    <citation type="submission" date="2020-08" db="EMBL/GenBank/DDBJ databases">
        <title>Multicomponent nature underlies the extraordinary mechanical properties of spider dragline silk.</title>
        <authorList>
            <person name="Kono N."/>
            <person name="Nakamura H."/>
            <person name="Mori M."/>
            <person name="Yoshida Y."/>
            <person name="Ohtoshi R."/>
            <person name="Malay A.D."/>
            <person name="Moran D.A.P."/>
            <person name="Tomita M."/>
            <person name="Numata K."/>
            <person name="Arakawa K."/>
        </authorList>
    </citation>
    <scope>NUCLEOTIDE SEQUENCE</scope>
</reference>
<dbReference type="EMBL" id="BMAV01011590">
    <property type="protein sequence ID" value="GFY57564.1"/>
    <property type="molecule type" value="Genomic_DNA"/>
</dbReference>
<protein>
    <submittedName>
        <fullName evidence="1">Uncharacterized protein</fullName>
    </submittedName>
</protein>
<name>A0A8X6XQD2_9ARAC</name>
<evidence type="ECO:0000313" key="2">
    <source>
        <dbReference type="Proteomes" id="UP000886998"/>
    </source>
</evidence>
<proteinExistence type="predicted"/>
<evidence type="ECO:0000313" key="1">
    <source>
        <dbReference type="EMBL" id="GFY57564.1"/>
    </source>
</evidence>
<organism evidence="1 2">
    <name type="scientific">Trichonephila inaurata madagascariensis</name>
    <dbReference type="NCBI Taxonomy" id="2747483"/>
    <lineage>
        <taxon>Eukaryota</taxon>
        <taxon>Metazoa</taxon>
        <taxon>Ecdysozoa</taxon>
        <taxon>Arthropoda</taxon>
        <taxon>Chelicerata</taxon>
        <taxon>Arachnida</taxon>
        <taxon>Araneae</taxon>
        <taxon>Araneomorphae</taxon>
        <taxon>Entelegynae</taxon>
        <taxon>Araneoidea</taxon>
        <taxon>Nephilidae</taxon>
        <taxon>Trichonephila</taxon>
        <taxon>Trichonephila inaurata</taxon>
    </lineage>
</organism>
<sequence>MGSVFDENHQQAQQLLHSLCRAASQILAMSCQSMENISVTHGSLIPRQLNTGFCREHVPVLCALRPPASRVAAVPEEETATAVFSLSSQKCSGVEKVLLYHLVSKENASSFTSDHSSDDYKGLLLIWTQNRRWALLLAGGGQECGMELEACLRTFPM</sequence>
<keyword evidence="2" id="KW-1185">Reference proteome</keyword>
<dbReference type="AlphaFoldDB" id="A0A8X6XQD2"/>
<comment type="caution">
    <text evidence="1">The sequence shown here is derived from an EMBL/GenBank/DDBJ whole genome shotgun (WGS) entry which is preliminary data.</text>
</comment>
<dbReference type="Proteomes" id="UP000886998">
    <property type="component" value="Unassembled WGS sequence"/>
</dbReference>
<accession>A0A8X6XQD2</accession>
<gene>
    <name evidence="1" type="ORF">TNIN_173691</name>
</gene>